<evidence type="ECO:0000313" key="3">
    <source>
        <dbReference type="EMBL" id="NYD24974.1"/>
    </source>
</evidence>
<keyword evidence="4" id="KW-1185">Reference proteome</keyword>
<keyword evidence="2" id="KW-1133">Transmembrane helix</keyword>
<protein>
    <recommendedName>
        <fullName evidence="5">PH domain-containing protein</fullName>
    </recommendedName>
</protein>
<dbReference type="RefSeq" id="WP_179755719.1">
    <property type="nucleotide sequence ID" value="NZ_JACCBB010000001.1"/>
</dbReference>
<evidence type="ECO:0000313" key="4">
    <source>
        <dbReference type="Proteomes" id="UP000521922"/>
    </source>
</evidence>
<evidence type="ECO:0000256" key="1">
    <source>
        <dbReference type="SAM" id="MobiDB-lite"/>
    </source>
</evidence>
<comment type="caution">
    <text evidence="3">The sequence shown here is derived from an EMBL/GenBank/DDBJ whole genome shotgun (WGS) entry which is preliminary data.</text>
</comment>
<evidence type="ECO:0008006" key="5">
    <source>
        <dbReference type="Google" id="ProtNLM"/>
    </source>
</evidence>
<gene>
    <name evidence="3" type="ORF">BJ968_004514</name>
</gene>
<keyword evidence="2" id="KW-0812">Transmembrane</keyword>
<feature type="transmembrane region" description="Helical" evidence="2">
    <location>
        <begin position="21"/>
        <end position="38"/>
    </location>
</feature>
<dbReference type="EMBL" id="JACCBB010000001">
    <property type="protein sequence ID" value="NYD24974.1"/>
    <property type="molecule type" value="Genomic_DNA"/>
</dbReference>
<keyword evidence="2" id="KW-0472">Membrane</keyword>
<sequence length="197" mass="22204">MPSTATERMLLTSSARHAWRAFTPAMVLTIPLTVVTLLTRDLFFVQIAAAPLAVSTLRWLWWRHVLAHNSAHDDGTHLLWRNRRRLRGQIAWTQLQKVEMGRWAKHPQWSLGGRAPATAHTYLTLFHQPSASWKGSDGVSYVTDLLLLDEDEQAEAIQAVQRACAEHGTPFTSLMAPKTAPATSASRRSSSRYRGRR</sequence>
<evidence type="ECO:0000256" key="2">
    <source>
        <dbReference type="SAM" id="Phobius"/>
    </source>
</evidence>
<organism evidence="3 4">
    <name type="scientific">Kineococcus aurantiacus</name>
    <dbReference type="NCBI Taxonomy" id="37633"/>
    <lineage>
        <taxon>Bacteria</taxon>
        <taxon>Bacillati</taxon>
        <taxon>Actinomycetota</taxon>
        <taxon>Actinomycetes</taxon>
        <taxon>Kineosporiales</taxon>
        <taxon>Kineosporiaceae</taxon>
        <taxon>Kineococcus</taxon>
    </lineage>
</organism>
<dbReference type="Proteomes" id="UP000521922">
    <property type="component" value="Unassembled WGS sequence"/>
</dbReference>
<dbReference type="AlphaFoldDB" id="A0A7Y9DQS1"/>
<feature type="region of interest" description="Disordered" evidence="1">
    <location>
        <begin position="171"/>
        <end position="197"/>
    </location>
</feature>
<reference evidence="3 4" key="1">
    <citation type="submission" date="2020-07" db="EMBL/GenBank/DDBJ databases">
        <title>Sequencing the genomes of 1000 actinobacteria strains.</title>
        <authorList>
            <person name="Klenk H.-P."/>
        </authorList>
    </citation>
    <scope>NUCLEOTIDE SEQUENCE [LARGE SCALE GENOMIC DNA]</scope>
    <source>
        <strain evidence="3 4">DSM 7487</strain>
    </source>
</reference>
<feature type="transmembrane region" description="Helical" evidence="2">
    <location>
        <begin position="44"/>
        <end position="61"/>
    </location>
</feature>
<proteinExistence type="predicted"/>
<name>A0A7Y9DQS1_9ACTN</name>
<accession>A0A7Y9DQS1</accession>